<evidence type="ECO:0000256" key="1">
    <source>
        <dbReference type="SAM" id="Phobius"/>
    </source>
</evidence>
<dbReference type="EMBL" id="JACXAI010000010">
    <property type="protein sequence ID" value="MBD1380440.1"/>
    <property type="molecule type" value="Genomic_DNA"/>
</dbReference>
<keyword evidence="3" id="KW-1185">Reference proteome</keyword>
<keyword evidence="1" id="KW-0472">Membrane</keyword>
<feature type="transmembrane region" description="Helical" evidence="1">
    <location>
        <begin position="53"/>
        <end position="70"/>
    </location>
</feature>
<evidence type="ECO:0000313" key="3">
    <source>
        <dbReference type="Proteomes" id="UP000626844"/>
    </source>
</evidence>
<keyword evidence="1" id="KW-0812">Transmembrane</keyword>
<comment type="caution">
    <text evidence="2">The sequence shown here is derived from an EMBL/GenBank/DDBJ whole genome shotgun (WGS) entry which is preliminary data.</text>
</comment>
<sequence length="111" mass="13381">MIEEIIYFSIMIFGYFLSLQWLSILMFLAFEWIFVDYLGIDIFENPETPFDKVGIFFMKLFFGSGIFLYLKLKKRKWIQRKLYMLIALILQGILSIIVYYIITLPLDFIFS</sequence>
<organism evidence="2 3">
    <name type="scientific">Metabacillus arenae</name>
    <dbReference type="NCBI Taxonomy" id="2771434"/>
    <lineage>
        <taxon>Bacteria</taxon>
        <taxon>Bacillati</taxon>
        <taxon>Bacillota</taxon>
        <taxon>Bacilli</taxon>
        <taxon>Bacillales</taxon>
        <taxon>Bacillaceae</taxon>
        <taxon>Metabacillus</taxon>
    </lineage>
</organism>
<dbReference type="AlphaFoldDB" id="A0A926NG16"/>
<feature type="transmembrane region" description="Helical" evidence="1">
    <location>
        <begin position="12"/>
        <end position="33"/>
    </location>
</feature>
<name>A0A926NG16_9BACI</name>
<dbReference type="Proteomes" id="UP000626844">
    <property type="component" value="Unassembled WGS sequence"/>
</dbReference>
<reference evidence="2" key="1">
    <citation type="submission" date="2020-09" db="EMBL/GenBank/DDBJ databases">
        <title>A novel bacterium of genus Bacillus, isolated from South China Sea.</title>
        <authorList>
            <person name="Huang H."/>
            <person name="Mo K."/>
            <person name="Hu Y."/>
        </authorList>
    </citation>
    <scope>NUCLEOTIDE SEQUENCE</scope>
    <source>
        <strain evidence="2">IB182487</strain>
    </source>
</reference>
<dbReference type="RefSeq" id="WP_191158037.1">
    <property type="nucleotide sequence ID" value="NZ_JACXAI010000010.1"/>
</dbReference>
<protein>
    <submittedName>
        <fullName evidence="2">Uncharacterized protein</fullName>
    </submittedName>
</protein>
<keyword evidence="1" id="KW-1133">Transmembrane helix</keyword>
<feature type="transmembrane region" description="Helical" evidence="1">
    <location>
        <begin position="82"/>
        <end position="102"/>
    </location>
</feature>
<proteinExistence type="predicted"/>
<evidence type="ECO:0000313" key="2">
    <source>
        <dbReference type="EMBL" id="MBD1380440.1"/>
    </source>
</evidence>
<gene>
    <name evidence="2" type="ORF">IC621_09380</name>
</gene>
<accession>A0A926NG16</accession>